<dbReference type="InterPro" id="IPR015943">
    <property type="entry name" value="WD40/YVTN_repeat-like_dom_sf"/>
</dbReference>
<keyword evidence="11" id="KW-0966">Cell projection</keyword>
<evidence type="ECO:0000256" key="7">
    <source>
        <dbReference type="ARBA" id="ARBA00023017"/>
    </source>
</evidence>
<dbReference type="InterPro" id="IPR050687">
    <property type="entry name" value="Dynein_IC"/>
</dbReference>
<evidence type="ECO:0000256" key="4">
    <source>
        <dbReference type="ARBA" id="ARBA00022574"/>
    </source>
</evidence>
<evidence type="ECO:0000256" key="3">
    <source>
        <dbReference type="ARBA" id="ARBA00022490"/>
    </source>
</evidence>
<evidence type="ECO:0000256" key="11">
    <source>
        <dbReference type="ARBA" id="ARBA00023273"/>
    </source>
</evidence>
<keyword evidence="3" id="KW-0963">Cytoplasm</keyword>
<dbReference type="GO" id="GO:0045504">
    <property type="term" value="F:dynein heavy chain binding"/>
    <property type="evidence" value="ECO:0007669"/>
    <property type="project" value="TreeGrafter"/>
</dbReference>
<evidence type="ECO:0000256" key="10">
    <source>
        <dbReference type="ARBA" id="ARBA00023212"/>
    </source>
</evidence>
<keyword evidence="9" id="KW-0505">Motor protein</keyword>
<gene>
    <name evidence="12" type="primary">Dnai2</name>
    <name evidence="12" type="ORF">PIACAY_R11616</name>
</gene>
<keyword evidence="6" id="KW-0677">Repeat</keyword>
<keyword evidence="10" id="KW-0206">Cytoskeleton</keyword>
<evidence type="ECO:0000256" key="9">
    <source>
        <dbReference type="ARBA" id="ARBA00023175"/>
    </source>
</evidence>
<feature type="non-terminal residue" evidence="12">
    <location>
        <position position="566"/>
    </location>
</feature>
<evidence type="ECO:0000313" key="12">
    <source>
        <dbReference type="EMBL" id="NWH73409.1"/>
    </source>
</evidence>
<feature type="non-terminal residue" evidence="12">
    <location>
        <position position="1"/>
    </location>
</feature>
<dbReference type="PANTHER" id="PTHR12442">
    <property type="entry name" value="DYNEIN INTERMEDIATE CHAIN"/>
    <property type="match status" value="1"/>
</dbReference>
<keyword evidence="4" id="KW-0853">WD repeat</keyword>
<evidence type="ECO:0000256" key="2">
    <source>
        <dbReference type="ARBA" id="ARBA00011059"/>
    </source>
</evidence>
<keyword evidence="13" id="KW-1185">Reference proteome</keyword>
<sequence length="566" mass="64510">MDLTYTYTRKRSEFGRPCNFSERPGTVDVDIQPDPSLASAFVRRNPVDVGVQHACEMSEHEVNTEPVEVTSRGMNHVEGGWPKDIDPQSEEQTARYRKKLQRDENYIKTIMRLGALMEYYVKQNNAIDIYEQYFADDEDVTELQGEDPSAKTINIIRDPNTIKRTATCLSWHPNEHQKLAVAYSSLEFQRNVKDMSFDSYIWDVEKKTNPEMVLSPPSPLVTLKYNPKDPHLLLGGSYKGLMGFWDTRKGSLPVEISTIELGHREPVYGAFWLQSNTGTECFSASTDGQVLWWDIRKLSEPTERLILDITLKGLKDKALGAISLDFQPTVPNEFLVGTEQGTIISCKHRASASANKISSIFSGHYGPVYAVARNPFHPGIFLSIGDRSAQIWSDEIKESSILGTKYHCTYLMDGCWSTVRPTVFFTAKWDGTLDVWDFLYDQKEPFLSVQVCDDPLFSLRLQDDSCIIGCGSKLGTVTLLQISGFSTLQRSEKQESSEMFEREVRREKVLAAQLQEMQLKERTKSEQQEAKVEENPKEVFESVRKQFFEIIEAEKQKRAQAEAQHP</sequence>
<dbReference type="GO" id="GO:0036157">
    <property type="term" value="C:outer dynein arm"/>
    <property type="evidence" value="ECO:0007669"/>
    <property type="project" value="TreeGrafter"/>
</dbReference>
<keyword evidence="8" id="KW-0969">Cilium</keyword>
<evidence type="ECO:0000313" key="13">
    <source>
        <dbReference type="Proteomes" id="UP000653271"/>
    </source>
</evidence>
<dbReference type="InterPro" id="IPR036322">
    <property type="entry name" value="WD40_repeat_dom_sf"/>
</dbReference>
<dbReference type="Gene3D" id="2.130.10.10">
    <property type="entry name" value="YVTN repeat-like/Quinoprotein amine dehydrogenase"/>
    <property type="match status" value="2"/>
</dbReference>
<dbReference type="PANTHER" id="PTHR12442:SF7">
    <property type="entry name" value="DYNEIN AXONEMAL INTERMEDIATE CHAIN 2"/>
    <property type="match status" value="1"/>
</dbReference>
<dbReference type="SUPFAM" id="SSF50978">
    <property type="entry name" value="WD40 repeat-like"/>
    <property type="match status" value="1"/>
</dbReference>
<dbReference type="FunFam" id="2.130.10.10:FF:000584">
    <property type="entry name" value="Dynein intermediate chain 2"/>
    <property type="match status" value="1"/>
</dbReference>
<keyword evidence="5" id="KW-0493">Microtubule</keyword>
<dbReference type="EMBL" id="WAAB01008289">
    <property type="protein sequence ID" value="NWH73409.1"/>
    <property type="molecule type" value="Genomic_DNA"/>
</dbReference>
<comment type="subcellular location">
    <subcellularLocation>
        <location evidence="1">Cytoplasm</location>
        <location evidence="1">Cytoskeleton</location>
        <location evidence="1">Cilium axoneme</location>
    </subcellularLocation>
</comment>
<name>A0A850X5E5_PIACA</name>
<protein>
    <submittedName>
        <fullName evidence="12">DNAI2 protein</fullName>
    </submittedName>
</protein>
<evidence type="ECO:0000256" key="1">
    <source>
        <dbReference type="ARBA" id="ARBA00004430"/>
    </source>
</evidence>
<dbReference type="OrthoDB" id="366230at2759"/>
<proteinExistence type="inferred from homology"/>
<comment type="caution">
    <text evidence="12">The sequence shown here is derived from an EMBL/GenBank/DDBJ whole genome shotgun (WGS) entry which is preliminary data.</text>
</comment>
<comment type="similarity">
    <text evidence="2">Belongs to the dynein intermediate chain family.</text>
</comment>
<reference evidence="12" key="1">
    <citation type="submission" date="2019-09" db="EMBL/GenBank/DDBJ databases">
        <title>Bird 10,000 Genomes (B10K) Project - Family phase.</title>
        <authorList>
            <person name="Zhang G."/>
        </authorList>
    </citation>
    <scope>NUCLEOTIDE SEQUENCE</scope>
    <source>
        <strain evidence="12">B10K-DU-008-47</strain>
        <tissue evidence="12">Mixed tissue sample</tissue>
    </source>
</reference>
<dbReference type="GO" id="GO:0005874">
    <property type="term" value="C:microtubule"/>
    <property type="evidence" value="ECO:0007669"/>
    <property type="project" value="UniProtKB-KW"/>
</dbReference>
<dbReference type="Proteomes" id="UP000653271">
    <property type="component" value="Unassembled WGS sequence"/>
</dbReference>
<dbReference type="AlphaFoldDB" id="A0A850X5E5"/>
<evidence type="ECO:0000256" key="5">
    <source>
        <dbReference type="ARBA" id="ARBA00022701"/>
    </source>
</evidence>
<dbReference type="SMART" id="SM00320">
    <property type="entry name" value="WD40"/>
    <property type="match status" value="4"/>
</dbReference>
<evidence type="ECO:0000256" key="6">
    <source>
        <dbReference type="ARBA" id="ARBA00022737"/>
    </source>
</evidence>
<keyword evidence="7" id="KW-0243">Dynein</keyword>
<accession>A0A850X5E5</accession>
<dbReference type="GO" id="GO:0003341">
    <property type="term" value="P:cilium movement"/>
    <property type="evidence" value="ECO:0007669"/>
    <property type="project" value="TreeGrafter"/>
</dbReference>
<evidence type="ECO:0000256" key="8">
    <source>
        <dbReference type="ARBA" id="ARBA00023069"/>
    </source>
</evidence>
<organism evidence="12 13">
    <name type="scientific">Piaya cayana</name>
    <name type="common">Common squirrel cuckoo</name>
    <dbReference type="NCBI Taxonomy" id="33601"/>
    <lineage>
        <taxon>Eukaryota</taxon>
        <taxon>Metazoa</taxon>
        <taxon>Chordata</taxon>
        <taxon>Craniata</taxon>
        <taxon>Vertebrata</taxon>
        <taxon>Euteleostomi</taxon>
        <taxon>Archelosauria</taxon>
        <taxon>Archosauria</taxon>
        <taxon>Dinosauria</taxon>
        <taxon>Saurischia</taxon>
        <taxon>Theropoda</taxon>
        <taxon>Coelurosauria</taxon>
        <taxon>Aves</taxon>
        <taxon>Neognathae</taxon>
        <taxon>Neoaves</taxon>
        <taxon>Otidimorphae</taxon>
        <taxon>Cuculiformes</taxon>
        <taxon>Coccyzidae</taxon>
        <taxon>Piaya</taxon>
    </lineage>
</organism>
<dbReference type="InterPro" id="IPR001680">
    <property type="entry name" value="WD40_rpt"/>
</dbReference>
<dbReference type="GO" id="GO:0045503">
    <property type="term" value="F:dynein light chain binding"/>
    <property type="evidence" value="ECO:0007669"/>
    <property type="project" value="TreeGrafter"/>
</dbReference>
<dbReference type="GO" id="GO:0036158">
    <property type="term" value="P:outer dynein arm assembly"/>
    <property type="evidence" value="ECO:0007669"/>
    <property type="project" value="TreeGrafter"/>
</dbReference>